<protein>
    <submittedName>
        <fullName evidence="4">GNAT family N-acetyltransferase</fullName>
        <ecNumber evidence="4">2.3.1.-</ecNumber>
    </submittedName>
</protein>
<dbReference type="CDD" id="cd04301">
    <property type="entry name" value="NAT_SF"/>
    <property type="match status" value="1"/>
</dbReference>
<dbReference type="InterPro" id="IPR051556">
    <property type="entry name" value="N-term/lysine_N-AcTrnsfr"/>
</dbReference>
<accession>A0ABW8T306</accession>
<feature type="domain" description="N-acetyltransferase" evidence="3">
    <location>
        <begin position="31"/>
        <end position="180"/>
    </location>
</feature>
<dbReference type="SUPFAM" id="SSF55729">
    <property type="entry name" value="Acyl-CoA N-acyltransferases (Nat)"/>
    <property type="match status" value="1"/>
</dbReference>
<dbReference type="EMBL" id="JBJHZZ010000001">
    <property type="protein sequence ID" value="MFL0246097.1"/>
    <property type="molecule type" value="Genomic_DNA"/>
</dbReference>
<reference evidence="4 5" key="1">
    <citation type="submission" date="2024-11" db="EMBL/GenBank/DDBJ databases">
        <authorList>
            <person name="Heng Y.C."/>
            <person name="Lim A.C.H."/>
            <person name="Lee J.K.Y."/>
            <person name="Kittelmann S."/>
        </authorList>
    </citation>
    <scope>NUCLEOTIDE SEQUENCE [LARGE SCALE GENOMIC DNA]</scope>
    <source>
        <strain evidence="4 5">WILCCON 0185</strain>
    </source>
</reference>
<keyword evidence="2 4" id="KW-0012">Acyltransferase</keyword>
<dbReference type="EC" id="2.3.1.-" evidence="4"/>
<dbReference type="RefSeq" id="WP_406768551.1">
    <property type="nucleotide sequence ID" value="NZ_JBJHZZ010000001.1"/>
</dbReference>
<evidence type="ECO:0000259" key="3">
    <source>
        <dbReference type="PROSITE" id="PS51186"/>
    </source>
</evidence>
<sequence>MMLNNKELINNDCKLLKTNLNINKELSMSNIQFVTGSIELLDFVQPLWEKLNKHHEANANYFQNSFKNLKFEVRKNKFLSDTNLKVKIDLIKDIEKDLNIGYCICTVNKELVGEIDSLFVEKEYRQYGFGDKLMNRALDWLNSKQVKTKIIGVAEGNEDVLEFYKRYGFYKRRVILESIN</sequence>
<name>A0ABW8T306_9CLOT</name>
<dbReference type="Gene3D" id="3.40.630.30">
    <property type="match status" value="1"/>
</dbReference>
<dbReference type="GO" id="GO:0016746">
    <property type="term" value="F:acyltransferase activity"/>
    <property type="evidence" value="ECO:0007669"/>
    <property type="project" value="UniProtKB-KW"/>
</dbReference>
<dbReference type="Proteomes" id="UP001623591">
    <property type="component" value="Unassembled WGS sequence"/>
</dbReference>
<proteinExistence type="predicted"/>
<dbReference type="PANTHER" id="PTHR42919">
    <property type="entry name" value="N-ALPHA-ACETYLTRANSFERASE"/>
    <property type="match status" value="1"/>
</dbReference>
<keyword evidence="1 4" id="KW-0808">Transferase</keyword>
<dbReference type="Pfam" id="PF00583">
    <property type="entry name" value="Acetyltransf_1"/>
    <property type="match status" value="1"/>
</dbReference>
<evidence type="ECO:0000256" key="2">
    <source>
        <dbReference type="ARBA" id="ARBA00023315"/>
    </source>
</evidence>
<organism evidence="4 5">
    <name type="scientific">Candidatus Clostridium stratigraminis</name>
    <dbReference type="NCBI Taxonomy" id="3381661"/>
    <lineage>
        <taxon>Bacteria</taxon>
        <taxon>Bacillati</taxon>
        <taxon>Bacillota</taxon>
        <taxon>Clostridia</taxon>
        <taxon>Eubacteriales</taxon>
        <taxon>Clostridiaceae</taxon>
        <taxon>Clostridium</taxon>
    </lineage>
</organism>
<comment type="caution">
    <text evidence="4">The sequence shown here is derived from an EMBL/GenBank/DDBJ whole genome shotgun (WGS) entry which is preliminary data.</text>
</comment>
<dbReference type="PANTHER" id="PTHR42919:SF8">
    <property type="entry name" value="N-ALPHA-ACETYLTRANSFERASE 50"/>
    <property type="match status" value="1"/>
</dbReference>
<gene>
    <name evidence="4" type="ORF">ACJDUG_03780</name>
</gene>
<dbReference type="PROSITE" id="PS51186">
    <property type="entry name" value="GNAT"/>
    <property type="match status" value="1"/>
</dbReference>
<evidence type="ECO:0000313" key="4">
    <source>
        <dbReference type="EMBL" id="MFL0246097.1"/>
    </source>
</evidence>
<dbReference type="InterPro" id="IPR000182">
    <property type="entry name" value="GNAT_dom"/>
</dbReference>
<keyword evidence="5" id="KW-1185">Reference proteome</keyword>
<dbReference type="InterPro" id="IPR016181">
    <property type="entry name" value="Acyl_CoA_acyltransferase"/>
</dbReference>
<evidence type="ECO:0000313" key="5">
    <source>
        <dbReference type="Proteomes" id="UP001623591"/>
    </source>
</evidence>
<evidence type="ECO:0000256" key="1">
    <source>
        <dbReference type="ARBA" id="ARBA00022679"/>
    </source>
</evidence>